<protein>
    <submittedName>
        <fullName evidence="1">DHH family protein</fullName>
    </submittedName>
</protein>
<gene>
    <name evidence="1" type="ORF">rsdtw13_15700</name>
</gene>
<keyword evidence="2" id="KW-1185">Reference proteome</keyword>
<sequence>MNTLSEIASILNAYTIFGVTYHVSPDGDACGSALALVQGLRSLGKEAYIISKDEIPSNLSFLPLSMEIDGENIKVRNRADVIISLDCGNIERMSCDIEDHKGLIINVDHHVSNDIFGDYNYVDCTASATCEIVYRLLKELKVSMNKDIATCIYTGIVTDTGSFRHSNATSVTHKIVSELLKYNIEHTKIHSELFDSKPFIKLRLIGKVLDRSELLMDGKLIFLAVTNEMVRELNIDTIDTGDLVSYGLQVKDVEVSILLKEAENGGVKASLRSKNDVNVQKIADKFGGGGHVKAAGITFKNETFYSAKDKLINEFEKELISL</sequence>
<accession>A0ACB5RB19</accession>
<proteinExistence type="predicted"/>
<evidence type="ECO:0000313" key="2">
    <source>
        <dbReference type="Proteomes" id="UP001058074"/>
    </source>
</evidence>
<organism evidence="1 2">
    <name type="scientific">Inconstantimicrobium mannanitabidum</name>
    <dbReference type="NCBI Taxonomy" id="1604901"/>
    <lineage>
        <taxon>Bacteria</taxon>
        <taxon>Bacillati</taxon>
        <taxon>Bacillota</taxon>
        <taxon>Clostridia</taxon>
        <taxon>Eubacteriales</taxon>
        <taxon>Clostridiaceae</taxon>
        <taxon>Inconstantimicrobium</taxon>
    </lineage>
</organism>
<comment type="caution">
    <text evidence="1">The sequence shown here is derived from an EMBL/GenBank/DDBJ whole genome shotgun (WGS) entry which is preliminary data.</text>
</comment>
<reference evidence="1" key="1">
    <citation type="journal article" date="2025" name="Int. J. Syst. Evol. Microbiol.">
        <title>Inconstantimicrobium mannanitabidum sp. nov., a novel member of the family Clostridiaceae isolated from anoxic soil under the treatment of reductive soil disinfestation.</title>
        <authorList>
            <person name="Ueki A."/>
            <person name="Tonouchi A."/>
            <person name="Honma S."/>
            <person name="Kaku N."/>
            <person name="Ueki K."/>
        </authorList>
    </citation>
    <scope>NUCLEOTIDE SEQUENCE</scope>
    <source>
        <strain evidence="1">TW13</strain>
    </source>
</reference>
<evidence type="ECO:0000313" key="1">
    <source>
        <dbReference type="EMBL" id="GKX66312.1"/>
    </source>
</evidence>
<name>A0ACB5RB19_9CLOT</name>
<dbReference type="Proteomes" id="UP001058074">
    <property type="component" value="Unassembled WGS sequence"/>
</dbReference>
<dbReference type="EMBL" id="BROD01000001">
    <property type="protein sequence ID" value="GKX66312.1"/>
    <property type="molecule type" value="Genomic_DNA"/>
</dbReference>